<feature type="domain" description="Ubiquitin-like" evidence="2">
    <location>
        <begin position="1"/>
        <end position="69"/>
    </location>
</feature>
<dbReference type="InterPro" id="IPR000626">
    <property type="entry name" value="Ubiquitin-like_dom"/>
</dbReference>
<feature type="compositionally biased region" description="Polar residues" evidence="1">
    <location>
        <begin position="196"/>
        <end position="205"/>
    </location>
</feature>
<proteinExistence type="predicted"/>
<dbReference type="Pfam" id="PF00240">
    <property type="entry name" value="ubiquitin"/>
    <property type="match status" value="1"/>
</dbReference>
<evidence type="ECO:0000259" key="2">
    <source>
        <dbReference type="PROSITE" id="PS50053"/>
    </source>
</evidence>
<accession>A0ABD1AYD4</accession>
<dbReference type="PROSITE" id="PS50053">
    <property type="entry name" value="UBIQUITIN_2"/>
    <property type="match status" value="2"/>
</dbReference>
<evidence type="ECO:0000313" key="3">
    <source>
        <dbReference type="EMBL" id="KAL1209339.1"/>
    </source>
</evidence>
<evidence type="ECO:0000313" key="4">
    <source>
        <dbReference type="Proteomes" id="UP001558713"/>
    </source>
</evidence>
<sequence length="320" mass="35991">MDVFVDSIGLPSFSIEVGLWDTVLAIKQKIEKSQGFLVSRQVIFFKGKVLHNHFDVTECDIMQNSRLKLFFSPSDNTNQNNDQVLPPQTEQPSSSSAVSANPIEEFAKATQSWPLVRRNNDQVLQTEEPQVTLNSSNEFLGIQESPVMVASDSVEETIYGQDSSVMVRSDYDESRSLREIEKLLSVEDNLPPVKVGSSSNTNQPLASDKGKEIIEIPDSPDSPVKKKIKANPRKMIVMVMSFKETWTIPVEVNADDNVEELRNELVKMEERGLINLPRVRYVFIHNQARLFEDQSFQSNKVADGDTIEIMHGYMGSLGGH</sequence>
<dbReference type="InterPro" id="IPR029071">
    <property type="entry name" value="Ubiquitin-like_domsf"/>
</dbReference>
<dbReference type="PANTHER" id="PTHR10621:SF38">
    <property type="entry name" value="UBIQUITIN DOMAIN-CONTAINING PROTEIN 7SL RNA1-RELATED"/>
    <property type="match status" value="1"/>
</dbReference>
<protein>
    <submittedName>
        <fullName evidence="3">Ubiquitin domain-containing protein 7SL RNA1</fullName>
    </submittedName>
</protein>
<keyword evidence="4" id="KW-1185">Reference proteome</keyword>
<dbReference type="Proteomes" id="UP001558713">
    <property type="component" value="Unassembled WGS sequence"/>
</dbReference>
<feature type="region of interest" description="Disordered" evidence="1">
    <location>
        <begin position="78"/>
        <end position="99"/>
    </location>
</feature>
<feature type="domain" description="Ubiquitin-like" evidence="2">
    <location>
        <begin position="235"/>
        <end position="316"/>
    </location>
</feature>
<feature type="region of interest" description="Disordered" evidence="1">
    <location>
        <begin position="191"/>
        <end position="220"/>
    </location>
</feature>
<name>A0ABD1AYD4_CARAN</name>
<dbReference type="AlphaFoldDB" id="A0ABD1AYD4"/>
<evidence type="ECO:0000256" key="1">
    <source>
        <dbReference type="SAM" id="MobiDB-lite"/>
    </source>
</evidence>
<organism evidence="3 4">
    <name type="scientific">Cardamine amara subsp. amara</name>
    <dbReference type="NCBI Taxonomy" id="228776"/>
    <lineage>
        <taxon>Eukaryota</taxon>
        <taxon>Viridiplantae</taxon>
        <taxon>Streptophyta</taxon>
        <taxon>Embryophyta</taxon>
        <taxon>Tracheophyta</taxon>
        <taxon>Spermatophyta</taxon>
        <taxon>Magnoliopsida</taxon>
        <taxon>eudicotyledons</taxon>
        <taxon>Gunneridae</taxon>
        <taxon>Pentapetalae</taxon>
        <taxon>rosids</taxon>
        <taxon>malvids</taxon>
        <taxon>Brassicales</taxon>
        <taxon>Brassicaceae</taxon>
        <taxon>Cardamineae</taxon>
        <taxon>Cardamine</taxon>
    </lineage>
</organism>
<dbReference type="FunFam" id="3.10.20.90:FF:000341">
    <property type="entry name" value="Ubiquitin-like superfamily protein"/>
    <property type="match status" value="1"/>
</dbReference>
<dbReference type="SUPFAM" id="SSF54236">
    <property type="entry name" value="Ubiquitin-like"/>
    <property type="match status" value="2"/>
</dbReference>
<dbReference type="EMBL" id="JBANAX010000421">
    <property type="protein sequence ID" value="KAL1209339.1"/>
    <property type="molecule type" value="Genomic_DNA"/>
</dbReference>
<dbReference type="PANTHER" id="PTHR10621">
    <property type="entry name" value="UV EXCISION REPAIR PROTEIN RAD23"/>
    <property type="match status" value="1"/>
</dbReference>
<dbReference type="CDD" id="cd17039">
    <property type="entry name" value="Ubl_ubiquitin_like"/>
    <property type="match status" value="1"/>
</dbReference>
<dbReference type="Gene3D" id="3.10.20.90">
    <property type="entry name" value="Phosphatidylinositol 3-kinase Catalytic Subunit, Chain A, domain 1"/>
    <property type="match status" value="1"/>
</dbReference>
<comment type="caution">
    <text evidence="3">The sequence shown here is derived from an EMBL/GenBank/DDBJ whole genome shotgun (WGS) entry which is preliminary data.</text>
</comment>
<dbReference type="SMART" id="SM00213">
    <property type="entry name" value="UBQ"/>
    <property type="match status" value="2"/>
</dbReference>
<reference evidence="3 4" key="1">
    <citation type="submission" date="2024-04" db="EMBL/GenBank/DDBJ databases">
        <title>Genome assembly C_amara_ONT_v2.</title>
        <authorList>
            <person name="Yant L."/>
            <person name="Moore C."/>
            <person name="Slenker M."/>
        </authorList>
    </citation>
    <scope>NUCLEOTIDE SEQUENCE [LARGE SCALE GENOMIC DNA]</scope>
    <source>
        <tissue evidence="3">Leaf</tissue>
    </source>
</reference>
<gene>
    <name evidence="3" type="ORF">V5N11_025117</name>
</gene>